<dbReference type="InterPro" id="IPR005654">
    <property type="entry name" value="ATPase_AFG1-like"/>
</dbReference>
<dbReference type="OrthoDB" id="548867at2759"/>
<dbReference type="Gene3D" id="3.40.50.300">
    <property type="entry name" value="P-loop containing nucleotide triphosphate hydrolases"/>
    <property type="match status" value="1"/>
</dbReference>
<reference evidence="4" key="1">
    <citation type="submission" date="2019-07" db="EMBL/GenBank/DDBJ databases">
        <title>Hyphodiscus hymeniophilus genome sequencing and assembly.</title>
        <authorList>
            <person name="Kramer G."/>
            <person name="Nodwell J."/>
        </authorList>
    </citation>
    <scope>NUCLEOTIDE SEQUENCE</scope>
    <source>
        <strain evidence="4">ATCC 34498</strain>
    </source>
</reference>
<accession>A0A9P7AVF2</accession>
<name>A0A9P7AVF2_9HELO</name>
<dbReference type="EMBL" id="VNKQ01000012">
    <property type="protein sequence ID" value="KAG0647474.1"/>
    <property type="molecule type" value="Genomic_DNA"/>
</dbReference>
<keyword evidence="3" id="KW-0067">ATP-binding</keyword>
<dbReference type="PANTHER" id="PTHR12169">
    <property type="entry name" value="ATPASE N2B"/>
    <property type="match status" value="1"/>
</dbReference>
<proteinExistence type="inferred from homology"/>
<sequence length="375" mass="41423">MSKVTLQASYAALLRRRRLAQNPGQAALVTRLASLQDELAKPNHSHPNQGCSPKGLYIYGSVGTGKSRIADLFIATLPSSVSARRTHFHEFMIDIHTRLHHARSLPGYSGDPLLQIGMEVTDIADALILKRLFGAIWESGGVMVSTSNRAPEKLYENGLNRYSFLPFIDNLQRRCEVWKMEGSEDYRMRGRYGRRLDIFFTKEDMFERSLRDAIGSSGMNEIVISVMMGRQLKVSATTTNNSGKLVTTMRYARRPAPSILEDFANSNQINWTTLGDLLLLWILLTKQKLGFIVPRIYVEGGSKDQPSLDMTVIGEGGSSSSMMSTFIGEMEWSATGLSEASLAAGGAGEIDVGFAVGRAVSRLYEMGSETYGNQD</sequence>
<keyword evidence="5" id="KW-1185">Reference proteome</keyword>
<dbReference type="InterPro" id="IPR027417">
    <property type="entry name" value="P-loop_NTPase"/>
</dbReference>
<dbReference type="SUPFAM" id="SSF52540">
    <property type="entry name" value="P-loop containing nucleoside triphosphate hydrolases"/>
    <property type="match status" value="1"/>
</dbReference>
<dbReference type="Proteomes" id="UP000785200">
    <property type="component" value="Unassembled WGS sequence"/>
</dbReference>
<organism evidence="4 5">
    <name type="scientific">Hyphodiscus hymeniophilus</name>
    <dbReference type="NCBI Taxonomy" id="353542"/>
    <lineage>
        <taxon>Eukaryota</taxon>
        <taxon>Fungi</taxon>
        <taxon>Dikarya</taxon>
        <taxon>Ascomycota</taxon>
        <taxon>Pezizomycotina</taxon>
        <taxon>Leotiomycetes</taxon>
        <taxon>Helotiales</taxon>
        <taxon>Hyphodiscaceae</taxon>
        <taxon>Hyphodiscus</taxon>
    </lineage>
</organism>
<dbReference type="NCBIfam" id="NF040713">
    <property type="entry name" value="ZapE"/>
    <property type="match status" value="1"/>
</dbReference>
<evidence type="ECO:0000256" key="3">
    <source>
        <dbReference type="ARBA" id="ARBA00022840"/>
    </source>
</evidence>
<dbReference type="GO" id="GO:0005739">
    <property type="term" value="C:mitochondrion"/>
    <property type="evidence" value="ECO:0007669"/>
    <property type="project" value="TreeGrafter"/>
</dbReference>
<evidence type="ECO:0000313" key="5">
    <source>
        <dbReference type="Proteomes" id="UP000785200"/>
    </source>
</evidence>
<comment type="similarity">
    <text evidence="1">Belongs to the AFG1 ATPase family.</text>
</comment>
<evidence type="ECO:0000256" key="2">
    <source>
        <dbReference type="ARBA" id="ARBA00022741"/>
    </source>
</evidence>
<dbReference type="AlphaFoldDB" id="A0A9P7AVF2"/>
<gene>
    <name evidence="4" type="ORF">D0Z07_6702</name>
</gene>
<dbReference type="GO" id="GO:0016887">
    <property type="term" value="F:ATP hydrolysis activity"/>
    <property type="evidence" value="ECO:0007669"/>
    <property type="project" value="InterPro"/>
</dbReference>
<comment type="caution">
    <text evidence="4">The sequence shown here is derived from an EMBL/GenBank/DDBJ whole genome shotgun (WGS) entry which is preliminary data.</text>
</comment>
<evidence type="ECO:0000256" key="1">
    <source>
        <dbReference type="ARBA" id="ARBA00010322"/>
    </source>
</evidence>
<evidence type="ECO:0000313" key="4">
    <source>
        <dbReference type="EMBL" id="KAG0647474.1"/>
    </source>
</evidence>
<dbReference type="GO" id="GO:0005524">
    <property type="term" value="F:ATP binding"/>
    <property type="evidence" value="ECO:0007669"/>
    <property type="project" value="UniProtKB-KW"/>
</dbReference>
<dbReference type="Pfam" id="PF03969">
    <property type="entry name" value="AFG1_ATPase"/>
    <property type="match status" value="1"/>
</dbReference>
<keyword evidence="2" id="KW-0547">Nucleotide-binding</keyword>
<protein>
    <submittedName>
        <fullName evidence="4">Afg1 ATPase</fullName>
    </submittedName>
</protein>
<dbReference type="PANTHER" id="PTHR12169:SF6">
    <property type="entry name" value="AFG1-LIKE ATPASE"/>
    <property type="match status" value="1"/>
</dbReference>